<evidence type="ECO:0000313" key="1">
    <source>
        <dbReference type="EMBL" id="VDM25081.1"/>
    </source>
</evidence>
<sequence length="281" mass="30235">YVLNADFLSRASPDRSGTSSVDGNTDVGIKSSLDLPSTDMLLSTSTEYLTCLWQCLRGFGTLSYRPPSIGPHTSPLEARCISLTLSSFLEDFSRSLLAAASSSPSFSTVLGGLVNKTVAEVARTDQAYIRLATAVLRAAVVTLCGIQRGAEVAREWVLLALPSILHRTPSRVLRCHGYWVAAVCTLWVEGGADLSCEAVHSILAISLANLPSPEWFQWEEGNEEKRCLDLLRAASFLLPPSSSSSTEDDGFRDRFLEVLRIAATGTAADGLAGICKAMEEM</sequence>
<name>A0A0R3WUT0_HYDTA</name>
<proteinExistence type="predicted"/>
<dbReference type="STRING" id="6205.A0A0R3WUT0"/>
<gene>
    <name evidence="1" type="ORF">TTAC_LOCUS4505</name>
</gene>
<reference evidence="1 2" key="2">
    <citation type="submission" date="2018-11" db="EMBL/GenBank/DDBJ databases">
        <authorList>
            <consortium name="Pathogen Informatics"/>
        </authorList>
    </citation>
    <scope>NUCLEOTIDE SEQUENCE [LARGE SCALE GENOMIC DNA]</scope>
</reference>
<evidence type="ECO:0000313" key="2">
    <source>
        <dbReference type="Proteomes" id="UP000274429"/>
    </source>
</evidence>
<dbReference type="WBParaSite" id="TTAC_0000452001-mRNA-1">
    <property type="protein sequence ID" value="TTAC_0000452001-mRNA-1"/>
    <property type="gene ID" value="TTAC_0000452001"/>
</dbReference>
<protein>
    <submittedName>
        <fullName evidence="3">Mon2_C domain-containing protein</fullName>
    </submittedName>
</protein>
<dbReference type="AlphaFoldDB" id="A0A0R3WUT0"/>
<evidence type="ECO:0000313" key="3">
    <source>
        <dbReference type="WBParaSite" id="TTAC_0000452001-mRNA-1"/>
    </source>
</evidence>
<keyword evidence="2" id="KW-1185">Reference proteome</keyword>
<organism evidence="3">
    <name type="scientific">Hydatigena taeniaeformis</name>
    <name type="common">Feline tapeworm</name>
    <name type="synonym">Taenia taeniaeformis</name>
    <dbReference type="NCBI Taxonomy" id="6205"/>
    <lineage>
        <taxon>Eukaryota</taxon>
        <taxon>Metazoa</taxon>
        <taxon>Spiralia</taxon>
        <taxon>Lophotrochozoa</taxon>
        <taxon>Platyhelminthes</taxon>
        <taxon>Cestoda</taxon>
        <taxon>Eucestoda</taxon>
        <taxon>Cyclophyllidea</taxon>
        <taxon>Taeniidae</taxon>
        <taxon>Hydatigera</taxon>
    </lineage>
</organism>
<reference evidence="3" key="1">
    <citation type="submission" date="2017-02" db="UniProtKB">
        <authorList>
            <consortium name="WormBaseParasite"/>
        </authorList>
    </citation>
    <scope>IDENTIFICATION</scope>
</reference>
<dbReference type="EMBL" id="UYWX01004623">
    <property type="protein sequence ID" value="VDM25081.1"/>
    <property type="molecule type" value="Genomic_DNA"/>
</dbReference>
<dbReference type="Proteomes" id="UP000274429">
    <property type="component" value="Unassembled WGS sequence"/>
</dbReference>
<accession>A0A0R3WUT0</accession>